<keyword evidence="8" id="KW-0997">Cell inner membrane</keyword>
<dbReference type="GO" id="GO:0008654">
    <property type="term" value="P:phospholipid biosynthetic process"/>
    <property type="evidence" value="ECO:0007669"/>
    <property type="project" value="UniProtKB-KW"/>
</dbReference>
<dbReference type="InterPro" id="IPR026027">
    <property type="entry name" value="PcS"/>
</dbReference>
<feature type="transmembrane region" description="Helical" evidence="18">
    <location>
        <begin position="202"/>
        <end position="225"/>
    </location>
</feature>
<evidence type="ECO:0000256" key="14">
    <source>
        <dbReference type="ARBA" id="ARBA00023209"/>
    </source>
</evidence>
<dbReference type="OrthoDB" id="350520at2"/>
<comment type="subcellular location">
    <subcellularLocation>
        <location evidence="3">Cell inner membrane</location>
        <topology evidence="3">Multi-pass membrane protein</topology>
    </subcellularLocation>
</comment>
<keyword evidence="13 18" id="KW-0472">Membrane</keyword>
<feature type="transmembrane region" description="Helical" evidence="18">
    <location>
        <begin position="231"/>
        <end position="252"/>
    </location>
</feature>
<dbReference type="EMBL" id="FNQV01000012">
    <property type="protein sequence ID" value="SEA57436.1"/>
    <property type="molecule type" value="Genomic_DNA"/>
</dbReference>
<feature type="transmembrane region" description="Helical" evidence="18">
    <location>
        <begin position="100"/>
        <end position="118"/>
    </location>
</feature>
<evidence type="ECO:0000256" key="2">
    <source>
        <dbReference type="ARBA" id="ARBA00001936"/>
    </source>
</evidence>
<dbReference type="GO" id="GO:0005886">
    <property type="term" value="C:plasma membrane"/>
    <property type="evidence" value="ECO:0007669"/>
    <property type="project" value="UniProtKB-SubCell"/>
</dbReference>
<dbReference type="Proteomes" id="UP000199288">
    <property type="component" value="Unassembled WGS sequence"/>
</dbReference>
<evidence type="ECO:0000256" key="10">
    <source>
        <dbReference type="ARBA" id="ARBA00022692"/>
    </source>
</evidence>
<evidence type="ECO:0000256" key="3">
    <source>
        <dbReference type="ARBA" id="ARBA00004429"/>
    </source>
</evidence>
<keyword evidence="11 18" id="KW-1133">Transmembrane helix</keyword>
<keyword evidence="6" id="KW-1003">Cell membrane</keyword>
<evidence type="ECO:0000313" key="20">
    <source>
        <dbReference type="Proteomes" id="UP000199288"/>
    </source>
</evidence>
<comment type="catalytic activity">
    <reaction evidence="1">
        <text>a CDP-1,2-diacyl-sn-glycerol + choline = a 1,2-diacyl-sn-glycero-3-phosphocholine + CMP + H(+)</text>
        <dbReference type="Rhea" id="RHEA:14597"/>
        <dbReference type="ChEBI" id="CHEBI:15354"/>
        <dbReference type="ChEBI" id="CHEBI:15378"/>
        <dbReference type="ChEBI" id="CHEBI:57643"/>
        <dbReference type="ChEBI" id="CHEBI:58332"/>
        <dbReference type="ChEBI" id="CHEBI:60377"/>
        <dbReference type="EC" id="2.7.8.24"/>
    </reaction>
</comment>
<sequence length="261" mass="29291">MTAASPGGADGSVWRNARSANYPQLSLKQRLAVWSVHGFTMTGVIWACLATISLAHGRILQMWGWLAIALLVDALDGTFARRADVKNRVPWFDGSILDNIVDFITWTFLPAIFMYLHVDFGAKWIAMIMMILVCVSSTFCYCNTQVKAHDQYFVGFPAAWNIVAAYFWLLQTGPVINVLVTVLFAALTVSNLTFLHPLRVRALMLPNLIAVSIWFICLIWLMVAFPARPAAIWLAFWISGIWFIGVGVWRTFKGTARNQGR</sequence>
<evidence type="ECO:0000256" key="6">
    <source>
        <dbReference type="ARBA" id="ARBA00022475"/>
    </source>
</evidence>
<feature type="transmembrane region" description="Helical" evidence="18">
    <location>
        <begin position="31"/>
        <end position="56"/>
    </location>
</feature>
<comment type="cofactor">
    <cofactor evidence="2">
        <name>Mn(2+)</name>
        <dbReference type="ChEBI" id="CHEBI:29035"/>
    </cofactor>
</comment>
<proteinExistence type="predicted"/>
<dbReference type="EC" id="2.7.8.24" evidence="4"/>
<name>A0A1H4CAP1_9ACTO</name>
<dbReference type="PIRSF" id="PIRSF000851">
    <property type="entry name" value="PcS"/>
    <property type="match status" value="1"/>
</dbReference>
<keyword evidence="16" id="KW-1208">Phospholipid metabolism</keyword>
<evidence type="ECO:0000256" key="8">
    <source>
        <dbReference type="ARBA" id="ARBA00022519"/>
    </source>
</evidence>
<feature type="transmembrane region" description="Helical" evidence="18">
    <location>
        <begin position="151"/>
        <end position="169"/>
    </location>
</feature>
<keyword evidence="7" id="KW-0444">Lipid biosynthesis</keyword>
<feature type="transmembrane region" description="Helical" evidence="18">
    <location>
        <begin position="124"/>
        <end position="144"/>
    </location>
</feature>
<evidence type="ECO:0000256" key="17">
    <source>
        <dbReference type="ARBA" id="ARBA00033321"/>
    </source>
</evidence>
<evidence type="ECO:0000256" key="4">
    <source>
        <dbReference type="ARBA" id="ARBA00013195"/>
    </source>
</evidence>
<gene>
    <name evidence="19" type="ORF">SAMN02910418_01901</name>
</gene>
<keyword evidence="15" id="KW-0464">Manganese</keyword>
<evidence type="ECO:0000256" key="13">
    <source>
        <dbReference type="ARBA" id="ARBA00023136"/>
    </source>
</evidence>
<dbReference type="InterPro" id="IPR043130">
    <property type="entry name" value="CDP-OH_PTrfase_TM_dom"/>
</dbReference>
<feature type="transmembrane region" description="Helical" evidence="18">
    <location>
        <begin position="62"/>
        <end position="79"/>
    </location>
</feature>
<evidence type="ECO:0000256" key="7">
    <source>
        <dbReference type="ARBA" id="ARBA00022516"/>
    </source>
</evidence>
<reference evidence="20" key="1">
    <citation type="submission" date="2016-10" db="EMBL/GenBank/DDBJ databases">
        <authorList>
            <person name="Varghese N."/>
            <person name="Submissions S."/>
        </authorList>
    </citation>
    <scope>NUCLEOTIDE SEQUENCE [LARGE SCALE GENOMIC DNA]</scope>
    <source>
        <strain evidence="20">KPR-1</strain>
    </source>
</reference>
<evidence type="ECO:0000256" key="9">
    <source>
        <dbReference type="ARBA" id="ARBA00022679"/>
    </source>
</evidence>
<organism evidence="19 20">
    <name type="scientific">Bowdeniella nasicola</name>
    <dbReference type="NCBI Taxonomy" id="208480"/>
    <lineage>
        <taxon>Bacteria</taxon>
        <taxon>Bacillati</taxon>
        <taxon>Actinomycetota</taxon>
        <taxon>Actinomycetes</taxon>
        <taxon>Actinomycetales</taxon>
        <taxon>Actinomycetaceae</taxon>
        <taxon>Bowdeniella</taxon>
    </lineage>
</organism>
<evidence type="ECO:0000256" key="18">
    <source>
        <dbReference type="SAM" id="Phobius"/>
    </source>
</evidence>
<dbReference type="GO" id="GO:0050520">
    <property type="term" value="F:phosphatidylcholine synthase activity"/>
    <property type="evidence" value="ECO:0007669"/>
    <property type="project" value="UniProtKB-EC"/>
</dbReference>
<evidence type="ECO:0000256" key="1">
    <source>
        <dbReference type="ARBA" id="ARBA00000958"/>
    </source>
</evidence>
<evidence type="ECO:0000256" key="15">
    <source>
        <dbReference type="ARBA" id="ARBA00023211"/>
    </source>
</evidence>
<evidence type="ECO:0000256" key="12">
    <source>
        <dbReference type="ARBA" id="ARBA00023098"/>
    </source>
</evidence>
<keyword evidence="9" id="KW-0808">Transferase</keyword>
<evidence type="ECO:0000256" key="16">
    <source>
        <dbReference type="ARBA" id="ARBA00023264"/>
    </source>
</evidence>
<accession>A0A1H4CAP1</accession>
<keyword evidence="10 18" id="KW-0812">Transmembrane</keyword>
<keyword evidence="12" id="KW-0443">Lipid metabolism</keyword>
<keyword evidence="20" id="KW-1185">Reference proteome</keyword>
<dbReference type="AlphaFoldDB" id="A0A1H4CAP1"/>
<feature type="transmembrane region" description="Helical" evidence="18">
    <location>
        <begin position="175"/>
        <end position="195"/>
    </location>
</feature>
<dbReference type="Gene3D" id="1.20.120.1760">
    <property type="match status" value="1"/>
</dbReference>
<evidence type="ECO:0000256" key="5">
    <source>
        <dbReference type="ARBA" id="ARBA00015623"/>
    </source>
</evidence>
<protein>
    <recommendedName>
        <fullName evidence="5">Phosphatidylcholine synthase</fullName>
        <ecNumber evidence="4">2.7.8.24</ecNumber>
    </recommendedName>
    <alternativeName>
        <fullName evidence="17">CDP-diglyceride-choline O-phosphatidyltransferase</fullName>
    </alternativeName>
</protein>
<keyword evidence="14" id="KW-0594">Phospholipid biosynthesis</keyword>
<dbReference type="RefSeq" id="WP_092565302.1">
    <property type="nucleotide sequence ID" value="NZ_FNQV01000012.1"/>
</dbReference>
<evidence type="ECO:0000256" key="11">
    <source>
        <dbReference type="ARBA" id="ARBA00022989"/>
    </source>
</evidence>
<evidence type="ECO:0000313" key="19">
    <source>
        <dbReference type="EMBL" id="SEA57436.1"/>
    </source>
</evidence>